<dbReference type="InterPro" id="IPR046373">
    <property type="entry name" value="Acyl-CoA_Oxase/DH_mid-dom_sf"/>
</dbReference>
<gene>
    <name evidence="4" type="ORF">SAMN05444171_4034</name>
</gene>
<sequence length="385" mass="41235">MMQRKPEVVGKFLQKIRLLSPLVEEHRAAFDRDRRMPKPVFDALTECDLLRLWMPESLGGPELSPLDFLEVVEAASELEASVGWIIGNGAGMSRAAGYFPTDVSRAWFADRRSFVVAATGGVGTATRVAGGFRLTGRWPFASGIHHASKIMALCAVAPPAGESEPELISCYLEPSDVTIVDTWQVSGLRGTGSCDFEIRDRFVPGEHVHDFLNFQPAQSGLLYRIPTVSIFATSISAVPLGIAGSAVSTFAKLAGKARPGSKATPGEREVIQDQVGRADAILRAARAGLHEALGELMAAIDGGGQRLIHARVNFRSSVSHAAESAVRIVEMMTSAAGSIAIFEGCGLERCTRDMHAAVKHIAMSPNNYILAGRVRLGLAPGTSRF</sequence>
<name>A0A1M7AGX2_9BRAD</name>
<dbReference type="InterPro" id="IPR009100">
    <property type="entry name" value="AcylCoA_DH/oxidase_NM_dom_sf"/>
</dbReference>
<organism evidence="4 5">
    <name type="scientific">Bradyrhizobium lablabi</name>
    <dbReference type="NCBI Taxonomy" id="722472"/>
    <lineage>
        <taxon>Bacteria</taxon>
        <taxon>Pseudomonadati</taxon>
        <taxon>Pseudomonadota</taxon>
        <taxon>Alphaproteobacteria</taxon>
        <taxon>Hyphomicrobiales</taxon>
        <taxon>Nitrobacteraceae</taxon>
        <taxon>Bradyrhizobium</taxon>
    </lineage>
</organism>
<evidence type="ECO:0000259" key="2">
    <source>
        <dbReference type="Pfam" id="PF02771"/>
    </source>
</evidence>
<evidence type="ECO:0000256" key="1">
    <source>
        <dbReference type="ARBA" id="ARBA00023002"/>
    </source>
</evidence>
<feature type="domain" description="Acyl-CoA dehydrogenase C-terminal" evidence="3">
    <location>
        <begin position="235"/>
        <end position="364"/>
    </location>
</feature>
<proteinExistence type="predicted"/>
<dbReference type="GO" id="GO:0050660">
    <property type="term" value="F:flavin adenine dinucleotide binding"/>
    <property type="evidence" value="ECO:0007669"/>
    <property type="project" value="InterPro"/>
</dbReference>
<reference evidence="4 5" key="1">
    <citation type="submission" date="2016-10" db="EMBL/GenBank/DDBJ databases">
        <authorList>
            <person name="de Groot N.N."/>
        </authorList>
    </citation>
    <scope>NUCLEOTIDE SEQUENCE [LARGE SCALE GENOMIC DNA]</scope>
    <source>
        <strain evidence="4 5">GAS522</strain>
    </source>
</reference>
<dbReference type="SUPFAM" id="SSF56645">
    <property type="entry name" value="Acyl-CoA dehydrogenase NM domain-like"/>
    <property type="match status" value="1"/>
</dbReference>
<dbReference type="InterPro" id="IPR037069">
    <property type="entry name" value="AcylCoA_DH/ox_N_sf"/>
</dbReference>
<dbReference type="GO" id="GO:0003995">
    <property type="term" value="F:acyl-CoA dehydrogenase activity"/>
    <property type="evidence" value="ECO:0007669"/>
    <property type="project" value="TreeGrafter"/>
</dbReference>
<dbReference type="InterPro" id="IPR036250">
    <property type="entry name" value="AcylCo_DH-like_C"/>
</dbReference>
<dbReference type="OrthoDB" id="7316074at2"/>
<dbReference type="Gene3D" id="1.10.540.10">
    <property type="entry name" value="Acyl-CoA dehydrogenase/oxidase, N-terminal domain"/>
    <property type="match status" value="1"/>
</dbReference>
<dbReference type="PIRSF" id="PIRSF016578">
    <property type="entry name" value="HsaA"/>
    <property type="match status" value="1"/>
</dbReference>
<protein>
    <submittedName>
        <fullName evidence="4">Acyl-CoA dehydrogenase</fullName>
    </submittedName>
</protein>
<dbReference type="Pfam" id="PF02771">
    <property type="entry name" value="Acyl-CoA_dh_N"/>
    <property type="match status" value="1"/>
</dbReference>
<feature type="domain" description="Acyl-CoA dehydrogenase/oxidase N-terminal" evidence="2">
    <location>
        <begin position="23"/>
        <end position="91"/>
    </location>
</feature>
<evidence type="ECO:0000313" key="4">
    <source>
        <dbReference type="EMBL" id="SED40962.1"/>
    </source>
</evidence>
<dbReference type="AlphaFoldDB" id="A0A1M7AGX2"/>
<keyword evidence="1" id="KW-0560">Oxidoreductase</keyword>
<dbReference type="Gene3D" id="2.40.110.10">
    <property type="entry name" value="Butyryl-CoA Dehydrogenase, subunit A, domain 2"/>
    <property type="match status" value="1"/>
</dbReference>
<evidence type="ECO:0000259" key="3">
    <source>
        <dbReference type="Pfam" id="PF08028"/>
    </source>
</evidence>
<dbReference type="PANTHER" id="PTHR43884">
    <property type="entry name" value="ACYL-COA DEHYDROGENASE"/>
    <property type="match status" value="1"/>
</dbReference>
<evidence type="ECO:0000313" key="5">
    <source>
        <dbReference type="Proteomes" id="UP000183208"/>
    </source>
</evidence>
<accession>A0A1M7AGX2</accession>
<dbReference type="Proteomes" id="UP000183208">
    <property type="component" value="Unassembled WGS sequence"/>
</dbReference>
<dbReference type="EMBL" id="FNTI01000001">
    <property type="protein sequence ID" value="SED40962.1"/>
    <property type="molecule type" value="Genomic_DNA"/>
</dbReference>
<dbReference type="Gene3D" id="1.20.140.10">
    <property type="entry name" value="Butyryl-CoA Dehydrogenase, subunit A, domain 3"/>
    <property type="match status" value="1"/>
</dbReference>
<dbReference type="PANTHER" id="PTHR43884:SF12">
    <property type="entry name" value="ISOVALERYL-COA DEHYDROGENASE, MITOCHONDRIAL-RELATED"/>
    <property type="match status" value="1"/>
</dbReference>
<dbReference type="Pfam" id="PF08028">
    <property type="entry name" value="Acyl-CoA_dh_2"/>
    <property type="match status" value="1"/>
</dbReference>
<dbReference type="InterPro" id="IPR013107">
    <property type="entry name" value="Acyl-CoA_DH_C"/>
</dbReference>
<dbReference type="SUPFAM" id="SSF47203">
    <property type="entry name" value="Acyl-CoA dehydrogenase C-terminal domain-like"/>
    <property type="match status" value="1"/>
</dbReference>
<dbReference type="InterPro" id="IPR013786">
    <property type="entry name" value="AcylCoA_DH/ox_N"/>
</dbReference>